<keyword evidence="3" id="KW-0808">Transferase</keyword>
<feature type="domain" description="S-adenosylmethionine-dependent methyltransferase Rv2258c-like winged HTH" evidence="2">
    <location>
        <begin position="27"/>
        <end position="100"/>
    </location>
</feature>
<dbReference type="InterPro" id="IPR025714">
    <property type="entry name" value="Methyltranfer_dom"/>
</dbReference>
<dbReference type="SUPFAM" id="SSF53335">
    <property type="entry name" value="S-adenosyl-L-methionine-dependent methyltransferases"/>
    <property type="match status" value="1"/>
</dbReference>
<evidence type="ECO:0000259" key="1">
    <source>
        <dbReference type="Pfam" id="PF13847"/>
    </source>
</evidence>
<evidence type="ECO:0000313" key="3">
    <source>
        <dbReference type="EMBL" id="RDY60763.1"/>
    </source>
</evidence>
<reference evidence="3 4" key="1">
    <citation type="submission" date="2018-08" db="EMBL/GenBank/DDBJ databases">
        <title>Muricauda nanhaiensis sp. nov., isolated from seawater of the South China Sea.</title>
        <authorList>
            <person name="Dang Y."/>
        </authorList>
    </citation>
    <scope>NUCLEOTIDE SEQUENCE [LARGE SCALE GENOMIC DNA]</scope>
    <source>
        <strain evidence="3 4">SM1704</strain>
    </source>
</reference>
<name>A0A371JSH5_9FLAO</name>
<dbReference type="PANTHER" id="PTHR45128">
    <property type="entry name" value="METHYLTRANSFERASE TYPE 11"/>
    <property type="match status" value="1"/>
</dbReference>
<feature type="domain" description="Methyltransferase" evidence="1">
    <location>
        <begin position="173"/>
        <end position="288"/>
    </location>
</feature>
<dbReference type="InterPro" id="IPR053173">
    <property type="entry name" value="SAM-binding_MTase"/>
</dbReference>
<proteinExistence type="predicted"/>
<dbReference type="CDD" id="cd02440">
    <property type="entry name" value="AdoMet_MTases"/>
    <property type="match status" value="1"/>
</dbReference>
<protein>
    <submittedName>
        <fullName evidence="3">Class I SAM-dependent methyltransferase</fullName>
    </submittedName>
</protein>
<dbReference type="Gene3D" id="3.40.50.150">
    <property type="entry name" value="Vaccinia Virus protein VP39"/>
    <property type="match status" value="1"/>
</dbReference>
<evidence type="ECO:0000313" key="4">
    <source>
        <dbReference type="Proteomes" id="UP000261828"/>
    </source>
</evidence>
<dbReference type="GO" id="GO:0032259">
    <property type="term" value="P:methylation"/>
    <property type="evidence" value="ECO:0007669"/>
    <property type="project" value="UniProtKB-KW"/>
</dbReference>
<dbReference type="PANTHER" id="PTHR45128:SF1">
    <property type="entry name" value="S-ADENOSYLMETHIONINE-DEPENDENT METHYLTRANSFERASE RV2258C"/>
    <property type="match status" value="1"/>
</dbReference>
<keyword evidence="3" id="KW-0489">Methyltransferase</keyword>
<keyword evidence="4" id="KW-1185">Reference proteome</keyword>
<dbReference type="Pfam" id="PF13847">
    <property type="entry name" value="Methyltransf_31"/>
    <property type="match status" value="1"/>
</dbReference>
<sequence length="356" mass="39508">MCVACEMNLEQMESFAQRMMQIINEGSLGLMISLGHRTGLFECMKTMEWATSVEIAKVANLNERYVREWLGAMAVGRIVTVDNTGKLFNLPKEHVPFLTREGGNNIAVYAQYLSVMGGVEDRLVQCFETGEGIAYEAYDRFHEVMAEDSEQTVLSSLVEDIIPLVPNGLEKLEEGISVLDVGCGSGKALLMLAEHFPNSNFEGLDLCGPPIKSAQEIAMQKELKNAIFEQTDLTNFEFERKYDLIMAFDAIHDQARPDLVLKSIHGALETNGIFLMQDIDASENVCNNLDLPLGSMLYAASCMHCMPVSLGQNGMGLGAMWGVERAGRMLTEAGFTSVKEHRLEHDVQNCYFVAHK</sequence>
<dbReference type="InterPro" id="IPR048711">
    <property type="entry name" value="WHD_Rv2258c"/>
</dbReference>
<dbReference type="Pfam" id="PF21320">
    <property type="entry name" value="WHD_Rv2258c"/>
    <property type="match status" value="1"/>
</dbReference>
<dbReference type="GO" id="GO:0008168">
    <property type="term" value="F:methyltransferase activity"/>
    <property type="evidence" value="ECO:0007669"/>
    <property type="project" value="UniProtKB-KW"/>
</dbReference>
<dbReference type="Proteomes" id="UP000261828">
    <property type="component" value="Unassembled WGS sequence"/>
</dbReference>
<organism evidence="3 4">
    <name type="scientific">Flagellimonas nanhaiensis</name>
    <dbReference type="NCBI Taxonomy" id="2292706"/>
    <lineage>
        <taxon>Bacteria</taxon>
        <taxon>Pseudomonadati</taxon>
        <taxon>Bacteroidota</taxon>
        <taxon>Flavobacteriia</taxon>
        <taxon>Flavobacteriales</taxon>
        <taxon>Flavobacteriaceae</taxon>
        <taxon>Flagellimonas</taxon>
    </lineage>
</organism>
<dbReference type="AlphaFoldDB" id="A0A371JSH5"/>
<accession>A0A371JSH5</accession>
<dbReference type="InterPro" id="IPR029063">
    <property type="entry name" value="SAM-dependent_MTases_sf"/>
</dbReference>
<dbReference type="RefSeq" id="WP_116182646.1">
    <property type="nucleotide sequence ID" value="NZ_QTJX01000001.1"/>
</dbReference>
<comment type="caution">
    <text evidence="3">The sequence shown here is derived from an EMBL/GenBank/DDBJ whole genome shotgun (WGS) entry which is preliminary data.</text>
</comment>
<gene>
    <name evidence="3" type="ORF">DX873_00855</name>
</gene>
<dbReference type="EMBL" id="QTJX01000001">
    <property type="protein sequence ID" value="RDY60763.1"/>
    <property type="molecule type" value="Genomic_DNA"/>
</dbReference>
<evidence type="ECO:0000259" key="2">
    <source>
        <dbReference type="Pfam" id="PF21320"/>
    </source>
</evidence>
<dbReference type="OrthoDB" id="9789123at2"/>